<protein>
    <submittedName>
        <fullName evidence="1">Uncharacterized protein</fullName>
    </submittedName>
</protein>
<reference evidence="2" key="1">
    <citation type="journal article" date="2018" name="Gigascience">
        <title>Genome assembly of the Pink Ipe (Handroanthus impetiginosus, Bignoniaceae), a highly valued, ecologically keystone Neotropical timber forest tree.</title>
        <authorList>
            <person name="Silva-Junior O.B."/>
            <person name="Grattapaglia D."/>
            <person name="Novaes E."/>
            <person name="Collevatti R.G."/>
        </authorList>
    </citation>
    <scope>NUCLEOTIDE SEQUENCE [LARGE SCALE GENOMIC DNA]</scope>
    <source>
        <strain evidence="2">cv. UFG-1</strain>
    </source>
</reference>
<name>A0A2G9HZB0_9LAMI</name>
<dbReference type="Proteomes" id="UP000231279">
    <property type="component" value="Unassembled WGS sequence"/>
</dbReference>
<evidence type="ECO:0000313" key="2">
    <source>
        <dbReference type="Proteomes" id="UP000231279"/>
    </source>
</evidence>
<dbReference type="AlphaFoldDB" id="A0A2G9HZB0"/>
<gene>
    <name evidence="1" type="ORF">CDL12_04443</name>
</gene>
<sequence>MSTQPHNDDALDLQEFAAEEGVLKLEEEVQQMAEKILEYRTTLPGQLSSTLSSLLACQRPVLPTRLLNEGPGLDSIAGFSKGLEGSIELKHRQAEKIQLLNQKILSNALMFRIVLRRMEEYIGRMDKLASSDGIIHPAFKRKCTS</sequence>
<proteinExistence type="predicted"/>
<dbReference type="EMBL" id="NKXS01000686">
    <property type="protein sequence ID" value="PIN22847.1"/>
    <property type="molecule type" value="Genomic_DNA"/>
</dbReference>
<dbReference type="OrthoDB" id="781564at2759"/>
<keyword evidence="2" id="KW-1185">Reference proteome</keyword>
<accession>A0A2G9HZB0</accession>
<comment type="caution">
    <text evidence="1">The sequence shown here is derived from an EMBL/GenBank/DDBJ whole genome shotgun (WGS) entry which is preliminary data.</text>
</comment>
<organism evidence="1 2">
    <name type="scientific">Handroanthus impetiginosus</name>
    <dbReference type="NCBI Taxonomy" id="429701"/>
    <lineage>
        <taxon>Eukaryota</taxon>
        <taxon>Viridiplantae</taxon>
        <taxon>Streptophyta</taxon>
        <taxon>Embryophyta</taxon>
        <taxon>Tracheophyta</taxon>
        <taxon>Spermatophyta</taxon>
        <taxon>Magnoliopsida</taxon>
        <taxon>eudicotyledons</taxon>
        <taxon>Gunneridae</taxon>
        <taxon>Pentapetalae</taxon>
        <taxon>asterids</taxon>
        <taxon>lamiids</taxon>
        <taxon>Lamiales</taxon>
        <taxon>Bignoniaceae</taxon>
        <taxon>Crescentiina</taxon>
        <taxon>Tabebuia alliance</taxon>
        <taxon>Handroanthus</taxon>
    </lineage>
</organism>
<evidence type="ECO:0000313" key="1">
    <source>
        <dbReference type="EMBL" id="PIN22847.1"/>
    </source>
</evidence>
<dbReference type="PANTHER" id="PTHR36045">
    <property type="entry name" value="OS04G0558500 PROTEIN"/>
    <property type="match status" value="1"/>
</dbReference>
<dbReference type="PANTHER" id="PTHR36045:SF2">
    <property type="entry name" value="OS04G0558500 PROTEIN"/>
    <property type="match status" value="1"/>
</dbReference>